<proteinExistence type="predicted"/>
<protein>
    <submittedName>
        <fullName evidence="4">DUF4136 domain-containing protein</fullName>
    </submittedName>
</protein>
<dbReference type="Proteomes" id="UP001064933">
    <property type="component" value="Chromosome"/>
</dbReference>
<feature type="chain" id="PRO_5046525953" evidence="2">
    <location>
        <begin position="35"/>
        <end position="230"/>
    </location>
</feature>
<evidence type="ECO:0000313" key="4">
    <source>
        <dbReference type="EMBL" id="UXH79373.1"/>
    </source>
</evidence>
<feature type="region of interest" description="Disordered" evidence="1">
    <location>
        <begin position="209"/>
        <end position="230"/>
    </location>
</feature>
<gene>
    <name evidence="4" type="ORF">N4261_05425</name>
</gene>
<dbReference type="PROSITE" id="PS51257">
    <property type="entry name" value="PROKAR_LIPOPROTEIN"/>
    <property type="match status" value="1"/>
</dbReference>
<dbReference type="InterPro" id="IPR025411">
    <property type="entry name" value="DUF4136"/>
</dbReference>
<dbReference type="Gene3D" id="3.30.160.670">
    <property type="match status" value="1"/>
</dbReference>
<sequence length="230" mass="25231">MFTLTRRLAMASLSAAALLALSACGTLNSVSADAQSFGSWPAGRQPGTYAFERLPSQQQNADGQGRIEDAARVALEKAGFTAAADPKTADVMVSIGARVARSASAPWDDPLWWRWNGSYFHWRYGPAWRPYYSRWGYPYPMDPMMERRYDREVALLLRDRKSNEPLYEARASNDGLTEGDLAMMAALFEASMVDFPQTRPEPHRVTVQLGGTPLTSSSPVAPAAPVAPGK</sequence>
<evidence type="ECO:0000256" key="1">
    <source>
        <dbReference type="SAM" id="MobiDB-lite"/>
    </source>
</evidence>
<evidence type="ECO:0000313" key="5">
    <source>
        <dbReference type="Proteomes" id="UP001064933"/>
    </source>
</evidence>
<evidence type="ECO:0000259" key="3">
    <source>
        <dbReference type="Pfam" id="PF13590"/>
    </source>
</evidence>
<feature type="compositionally biased region" description="Low complexity" evidence="1">
    <location>
        <begin position="216"/>
        <end position="230"/>
    </location>
</feature>
<evidence type="ECO:0000256" key="2">
    <source>
        <dbReference type="SAM" id="SignalP"/>
    </source>
</evidence>
<dbReference type="Pfam" id="PF13590">
    <property type="entry name" value="DUF4136"/>
    <property type="match status" value="1"/>
</dbReference>
<name>A0ABY6B2G0_9BURK</name>
<dbReference type="EMBL" id="CP104562">
    <property type="protein sequence ID" value="UXH79373.1"/>
    <property type="molecule type" value="Genomic_DNA"/>
</dbReference>
<reference evidence="4" key="1">
    <citation type="submission" date="2022-10" db="EMBL/GenBank/DDBJ databases">
        <title>Characterization and whole genome sequencing of a new Roseateles species, isolated from fresh water.</title>
        <authorList>
            <person name="Guliayeva D.Y."/>
            <person name="Akhremchuk A.E."/>
            <person name="Sikolenko M.A."/>
            <person name="Valentovich L.N."/>
            <person name="Sidarenka A.V."/>
        </authorList>
    </citation>
    <scope>NUCLEOTIDE SEQUENCE</scope>
    <source>
        <strain evidence="4">BIM B-1768</strain>
    </source>
</reference>
<dbReference type="RefSeq" id="WP_261759192.1">
    <property type="nucleotide sequence ID" value="NZ_CP104562.2"/>
</dbReference>
<dbReference type="InterPro" id="IPR006311">
    <property type="entry name" value="TAT_signal"/>
</dbReference>
<organism evidence="4 5">
    <name type="scientific">Roseateles amylovorans</name>
    <dbReference type="NCBI Taxonomy" id="2978473"/>
    <lineage>
        <taxon>Bacteria</taxon>
        <taxon>Pseudomonadati</taxon>
        <taxon>Pseudomonadota</taxon>
        <taxon>Betaproteobacteria</taxon>
        <taxon>Burkholderiales</taxon>
        <taxon>Sphaerotilaceae</taxon>
        <taxon>Roseateles</taxon>
    </lineage>
</organism>
<accession>A0ABY6B2G0</accession>
<feature type="signal peptide" evidence="2">
    <location>
        <begin position="1"/>
        <end position="34"/>
    </location>
</feature>
<keyword evidence="5" id="KW-1185">Reference proteome</keyword>
<keyword evidence="2" id="KW-0732">Signal</keyword>
<dbReference type="PROSITE" id="PS51318">
    <property type="entry name" value="TAT"/>
    <property type="match status" value="1"/>
</dbReference>
<feature type="domain" description="DUF4136" evidence="3">
    <location>
        <begin position="38"/>
        <end position="196"/>
    </location>
</feature>